<reference evidence="2" key="1">
    <citation type="journal article" date="2022" name="bioRxiv">
        <title>Genomics of Preaxostyla Flagellates Illuminates Evolutionary Transitions and the Path Towards Mitochondrial Loss.</title>
        <authorList>
            <person name="Novak L.V.F."/>
            <person name="Treitli S.C."/>
            <person name="Pyrih J."/>
            <person name="Halakuc P."/>
            <person name="Pipaliya S.V."/>
            <person name="Vacek V."/>
            <person name="Brzon O."/>
            <person name="Soukal P."/>
            <person name="Eme L."/>
            <person name="Dacks J.B."/>
            <person name="Karnkowska A."/>
            <person name="Elias M."/>
            <person name="Hampl V."/>
        </authorList>
    </citation>
    <scope>NUCLEOTIDE SEQUENCE</scope>
    <source>
        <strain evidence="2">RCP-MX</strain>
    </source>
</reference>
<protein>
    <submittedName>
        <fullName evidence="2">Uncharacterized protein</fullName>
    </submittedName>
</protein>
<evidence type="ECO:0000313" key="3">
    <source>
        <dbReference type="Proteomes" id="UP001141327"/>
    </source>
</evidence>
<accession>A0ABQ8UTU5</accession>
<organism evidence="2 3">
    <name type="scientific">Paratrimastix pyriformis</name>
    <dbReference type="NCBI Taxonomy" id="342808"/>
    <lineage>
        <taxon>Eukaryota</taxon>
        <taxon>Metamonada</taxon>
        <taxon>Preaxostyla</taxon>
        <taxon>Paratrimastigidae</taxon>
        <taxon>Paratrimastix</taxon>
    </lineage>
</organism>
<dbReference type="EMBL" id="JAPMOS010000002">
    <property type="protein sequence ID" value="KAJ4462554.1"/>
    <property type="molecule type" value="Genomic_DNA"/>
</dbReference>
<name>A0ABQ8UTU5_9EUKA</name>
<keyword evidence="3" id="KW-1185">Reference proteome</keyword>
<gene>
    <name evidence="2" type="ORF">PAPYR_528</name>
</gene>
<proteinExistence type="predicted"/>
<sequence>MLFTTGEIVPCDIDKRVHHLCVLCCCGVETNKTTEHLASAAHVAQRALACLPPGSQLGQAGDDTERPNSGRPHSPLHLPLAPPIIFDISCLISPPSSFFSGN</sequence>
<feature type="region of interest" description="Disordered" evidence="1">
    <location>
        <begin position="54"/>
        <end position="76"/>
    </location>
</feature>
<evidence type="ECO:0000256" key="1">
    <source>
        <dbReference type="SAM" id="MobiDB-lite"/>
    </source>
</evidence>
<evidence type="ECO:0000313" key="2">
    <source>
        <dbReference type="EMBL" id="KAJ4462554.1"/>
    </source>
</evidence>
<dbReference type="Proteomes" id="UP001141327">
    <property type="component" value="Unassembled WGS sequence"/>
</dbReference>
<comment type="caution">
    <text evidence="2">The sequence shown here is derived from an EMBL/GenBank/DDBJ whole genome shotgun (WGS) entry which is preliminary data.</text>
</comment>